<feature type="non-terminal residue" evidence="1">
    <location>
        <position position="1"/>
    </location>
</feature>
<accession>A0A212DF14</accession>
<protein>
    <submittedName>
        <fullName evidence="1">Uncharacterized protein</fullName>
    </submittedName>
</protein>
<evidence type="ECO:0000313" key="2">
    <source>
        <dbReference type="Proteomes" id="UP000242450"/>
    </source>
</evidence>
<organism evidence="1 2">
    <name type="scientific">Cervus elaphus hippelaphus</name>
    <name type="common">European red deer</name>
    <dbReference type="NCBI Taxonomy" id="46360"/>
    <lineage>
        <taxon>Eukaryota</taxon>
        <taxon>Metazoa</taxon>
        <taxon>Chordata</taxon>
        <taxon>Craniata</taxon>
        <taxon>Vertebrata</taxon>
        <taxon>Euteleostomi</taxon>
        <taxon>Mammalia</taxon>
        <taxon>Eutheria</taxon>
        <taxon>Laurasiatheria</taxon>
        <taxon>Artiodactyla</taxon>
        <taxon>Ruminantia</taxon>
        <taxon>Pecora</taxon>
        <taxon>Cervidae</taxon>
        <taxon>Cervinae</taxon>
        <taxon>Cervus</taxon>
    </lineage>
</organism>
<dbReference type="EMBL" id="MKHE01000003">
    <property type="protein sequence ID" value="OWK16847.1"/>
    <property type="molecule type" value="Genomic_DNA"/>
</dbReference>
<evidence type="ECO:0000313" key="1">
    <source>
        <dbReference type="EMBL" id="OWK16847.1"/>
    </source>
</evidence>
<feature type="non-terminal residue" evidence="1">
    <location>
        <position position="68"/>
    </location>
</feature>
<name>A0A212DF14_CEREH</name>
<gene>
    <name evidence="1" type="ORF">Celaphus_00011761</name>
</gene>
<reference evidence="1 2" key="1">
    <citation type="journal article" date="2018" name="Mol. Genet. Genomics">
        <title>The red deer Cervus elaphus genome CerEla1.0: sequencing, annotating, genes, and chromosomes.</title>
        <authorList>
            <person name="Bana N.A."/>
            <person name="Nyiri A."/>
            <person name="Nagy J."/>
            <person name="Frank K."/>
            <person name="Nagy T."/>
            <person name="Steger V."/>
            <person name="Schiller M."/>
            <person name="Lakatos P."/>
            <person name="Sugar L."/>
            <person name="Horn P."/>
            <person name="Barta E."/>
            <person name="Orosz L."/>
        </authorList>
    </citation>
    <scope>NUCLEOTIDE SEQUENCE [LARGE SCALE GENOMIC DNA]</scope>
    <source>
        <strain evidence="1">Hungarian</strain>
    </source>
</reference>
<comment type="caution">
    <text evidence="1">The sequence shown here is derived from an EMBL/GenBank/DDBJ whole genome shotgun (WGS) entry which is preliminary data.</text>
</comment>
<keyword evidence="2" id="KW-1185">Reference proteome</keyword>
<dbReference type="Proteomes" id="UP000242450">
    <property type="component" value="Chromosome 3"/>
</dbReference>
<dbReference type="AlphaFoldDB" id="A0A212DF14"/>
<proteinExistence type="predicted"/>
<sequence>EQAIEVKNHKKVVLFFLRKDKKVLWEEGQEILVGSVDQADDDYAPTYMIYARSKDPINKKLKGIKHEL</sequence>